<dbReference type="OrthoDB" id="9799872at2"/>
<dbReference type="Pfam" id="PF18588">
    <property type="entry name" value="WcbI"/>
    <property type="match status" value="1"/>
</dbReference>
<sequence>MKHPYLDLLHDLRAAIPVFRQYIQLRTGVGGGMHPKAAALWSYLLAVQKSCRVQGDLVEIGVFQGWGSYLPAHALAPREKLVLVDIAAHYLDAAKNFVTSHTPATAESIVQVQVDSAAGNFSNAIDKHTSRARWIHIDGEHSYPAVIRDLDTAARVATSDAIIVVDDVDHALAPCINDALLDWLRGNQGWRLLIRGYNKAYLVSTRARVNWREFVEIVPEVFDREFELKTVLASQTSSADSPYLSYGEGFNDAKYLRVNHTSTSLEDYEGQDPRTFFVGVQRRPTVLLFGNCQMQVLHHALNAAFDACGMNLQSCYVADVHELTSEGADQLRALAASSLMLITQVVRNERFAVGSEELEAIAGPGACLRVPSMHFNAYWPNQGDLRTQPDSDMAGPADAIAYLMLQAGHAPEAINSLLLDPGLYTPEELQQWVAAATTRLREREHYHKLDVSLSDIVCAADFGERPFYTFNHPRKVILDRITARVLALLAQRFAPRDRAAFERLVSGQLRVSYDMSSIDFLDFPSLPSVAKGLGIAEDGAHAGVYRYFRTRGSGAVHRPLSLAAEIAGLAARMAKLSEEQHRFNAEQIRSTVLVPQRVVALLPQAQPAT</sequence>
<evidence type="ECO:0000313" key="3">
    <source>
        <dbReference type="Proteomes" id="UP000295106"/>
    </source>
</evidence>
<dbReference type="AlphaFoldDB" id="A0A4R2M8R1"/>
<dbReference type="InterPro" id="IPR041307">
    <property type="entry name" value="WcbI"/>
</dbReference>
<keyword evidence="2" id="KW-0808">Transferase</keyword>
<name>A0A4R2M8R1_RUBGE</name>
<dbReference type="InterPro" id="IPR029063">
    <property type="entry name" value="SAM-dependent_MTases_sf"/>
</dbReference>
<accession>A0A4R2M8R1</accession>
<dbReference type="Proteomes" id="UP000295106">
    <property type="component" value="Unassembled WGS sequence"/>
</dbReference>
<dbReference type="EMBL" id="SLXD01000006">
    <property type="protein sequence ID" value="TCP02531.1"/>
    <property type="molecule type" value="Genomic_DNA"/>
</dbReference>
<gene>
    <name evidence="2" type="ORF">EV684_10693</name>
</gene>
<dbReference type="GO" id="GO:0032259">
    <property type="term" value="P:methylation"/>
    <property type="evidence" value="ECO:0007669"/>
    <property type="project" value="UniProtKB-KW"/>
</dbReference>
<reference evidence="2 3" key="1">
    <citation type="submission" date="2019-03" db="EMBL/GenBank/DDBJ databases">
        <title>Genomic Encyclopedia of Type Strains, Phase IV (KMG-IV): sequencing the most valuable type-strain genomes for metagenomic binning, comparative biology and taxonomic classification.</title>
        <authorList>
            <person name="Goeker M."/>
        </authorList>
    </citation>
    <scope>NUCLEOTIDE SEQUENCE [LARGE SCALE GENOMIC DNA]</scope>
    <source>
        <strain evidence="2 3">DSM 1709</strain>
    </source>
</reference>
<dbReference type="GO" id="GO:0008168">
    <property type="term" value="F:methyltransferase activity"/>
    <property type="evidence" value="ECO:0007669"/>
    <property type="project" value="UniProtKB-KW"/>
</dbReference>
<proteinExistence type="predicted"/>
<feature type="domain" description="Polysaccharide biosynthesis enzyme WcbI" evidence="1">
    <location>
        <begin position="286"/>
        <end position="489"/>
    </location>
</feature>
<keyword evidence="2" id="KW-0489">Methyltransferase</keyword>
<dbReference type="Pfam" id="PF13578">
    <property type="entry name" value="Methyltransf_24"/>
    <property type="match status" value="1"/>
</dbReference>
<comment type="caution">
    <text evidence="2">The sequence shown here is derived from an EMBL/GenBank/DDBJ whole genome shotgun (WGS) entry which is preliminary data.</text>
</comment>
<dbReference type="RefSeq" id="WP_132647070.1">
    <property type="nucleotide sequence ID" value="NZ_CP181386.1"/>
</dbReference>
<dbReference type="GeneID" id="99683495"/>
<dbReference type="Gene3D" id="3.40.50.12080">
    <property type="match status" value="2"/>
</dbReference>
<dbReference type="Gene3D" id="3.40.50.150">
    <property type="entry name" value="Vaccinia Virus protein VP39"/>
    <property type="match status" value="1"/>
</dbReference>
<organism evidence="2 3">
    <name type="scientific">Rubrivivax gelatinosus</name>
    <name type="common">Rhodocyclus gelatinosus</name>
    <name type="synonym">Rhodopseudomonas gelatinosa</name>
    <dbReference type="NCBI Taxonomy" id="28068"/>
    <lineage>
        <taxon>Bacteria</taxon>
        <taxon>Pseudomonadati</taxon>
        <taxon>Pseudomonadota</taxon>
        <taxon>Betaproteobacteria</taxon>
        <taxon>Burkholderiales</taxon>
        <taxon>Sphaerotilaceae</taxon>
        <taxon>Rubrivivax</taxon>
    </lineage>
</organism>
<protein>
    <submittedName>
        <fullName evidence="2">Methyltransferase family protein</fullName>
    </submittedName>
</protein>
<evidence type="ECO:0000259" key="1">
    <source>
        <dbReference type="Pfam" id="PF18588"/>
    </source>
</evidence>
<evidence type="ECO:0000313" key="2">
    <source>
        <dbReference type="EMBL" id="TCP02531.1"/>
    </source>
</evidence>